<organism evidence="9 10">
    <name type="scientific">Shackletoniella antarctica</name>
    <dbReference type="NCBI Taxonomy" id="268115"/>
    <lineage>
        <taxon>Bacteria</taxon>
        <taxon>Bacillati</taxon>
        <taxon>Cyanobacteriota</taxon>
        <taxon>Cyanophyceae</taxon>
        <taxon>Oculatellales</taxon>
        <taxon>Oculatellaceae</taxon>
        <taxon>Shackletoniella</taxon>
    </lineage>
</organism>
<dbReference type="HAMAP" id="MF_00955">
    <property type="entry name" value="GDP_Man_dehydratase"/>
    <property type="match status" value="1"/>
</dbReference>
<evidence type="ECO:0000256" key="3">
    <source>
        <dbReference type="ARBA" id="ARBA00009263"/>
    </source>
</evidence>
<gene>
    <name evidence="7" type="primary">gmd</name>
    <name evidence="9" type="ORF">DCF17_15540</name>
</gene>
<dbReference type="InterPro" id="IPR016040">
    <property type="entry name" value="NAD(P)-bd_dom"/>
</dbReference>
<keyword evidence="5 7" id="KW-0456">Lyase</keyword>
<dbReference type="GO" id="GO:0070401">
    <property type="term" value="F:NADP+ binding"/>
    <property type="evidence" value="ECO:0007669"/>
    <property type="project" value="UniProtKB-UniRule"/>
</dbReference>
<protein>
    <recommendedName>
        <fullName evidence="4 7">GDP-mannose 4,6-dehydratase</fullName>
        <ecNumber evidence="4 7">4.2.1.47</ecNumber>
    </recommendedName>
    <alternativeName>
        <fullName evidence="7">GDP-D-mannose dehydratase</fullName>
    </alternativeName>
</protein>
<evidence type="ECO:0000256" key="4">
    <source>
        <dbReference type="ARBA" id="ARBA00011989"/>
    </source>
</evidence>
<dbReference type="Pfam" id="PF16363">
    <property type="entry name" value="GDP_Man_Dehyd"/>
    <property type="match status" value="1"/>
</dbReference>
<dbReference type="EMBL" id="QBMN01000116">
    <property type="protein sequence ID" value="PZO37711.1"/>
    <property type="molecule type" value="Genomic_DNA"/>
</dbReference>
<dbReference type="InterPro" id="IPR006368">
    <property type="entry name" value="GDP_Man_deHydtase"/>
</dbReference>
<evidence type="ECO:0000313" key="9">
    <source>
        <dbReference type="EMBL" id="PZO37711.1"/>
    </source>
</evidence>
<dbReference type="Gene3D" id="3.90.25.10">
    <property type="entry name" value="UDP-galactose 4-epimerase, domain 1"/>
    <property type="match status" value="1"/>
</dbReference>
<dbReference type="InterPro" id="IPR036291">
    <property type="entry name" value="NAD(P)-bd_dom_sf"/>
</dbReference>
<dbReference type="EC" id="4.2.1.47" evidence="4 7"/>
<comment type="caution">
    <text evidence="9">The sequence shown here is derived from an EMBL/GenBank/DDBJ whole genome shotgun (WGS) entry which is preliminary data.</text>
</comment>
<evidence type="ECO:0000256" key="2">
    <source>
        <dbReference type="ARBA" id="ARBA00001937"/>
    </source>
</evidence>
<comment type="catalytic activity">
    <reaction evidence="1 7">
        <text>GDP-alpha-D-mannose = GDP-4-dehydro-alpha-D-rhamnose + H2O</text>
        <dbReference type="Rhea" id="RHEA:23820"/>
        <dbReference type="ChEBI" id="CHEBI:15377"/>
        <dbReference type="ChEBI" id="CHEBI:57527"/>
        <dbReference type="ChEBI" id="CHEBI:57964"/>
        <dbReference type="EC" id="4.2.1.47"/>
    </reaction>
</comment>
<dbReference type="Gene3D" id="3.40.50.720">
    <property type="entry name" value="NAD(P)-binding Rossmann-like Domain"/>
    <property type="match status" value="1"/>
</dbReference>
<dbReference type="SUPFAM" id="SSF51735">
    <property type="entry name" value="NAD(P)-binding Rossmann-fold domains"/>
    <property type="match status" value="1"/>
</dbReference>
<reference evidence="9 10" key="2">
    <citation type="submission" date="2018-06" db="EMBL/GenBank/DDBJ databases">
        <title>Metagenomic assembly of (sub)arctic Cyanobacteria and their associated microbiome from non-axenic cultures.</title>
        <authorList>
            <person name="Baurain D."/>
        </authorList>
    </citation>
    <scope>NUCLEOTIDE SEQUENCE [LARGE SCALE GENOMIC DNA]</scope>
    <source>
        <strain evidence="9">ULC041bin1</strain>
    </source>
</reference>
<evidence type="ECO:0000256" key="7">
    <source>
        <dbReference type="HAMAP-Rule" id="MF_00955"/>
    </source>
</evidence>
<dbReference type="FunFam" id="3.40.50.720:FF:000924">
    <property type="entry name" value="GDP-mannose 4,6 dehydratase"/>
    <property type="match status" value="1"/>
</dbReference>
<reference evidence="10" key="1">
    <citation type="submission" date="2018-04" db="EMBL/GenBank/DDBJ databases">
        <authorList>
            <person name="Cornet L."/>
        </authorList>
    </citation>
    <scope>NUCLEOTIDE SEQUENCE [LARGE SCALE GENOMIC DNA]</scope>
</reference>
<dbReference type="CDD" id="cd05260">
    <property type="entry name" value="GDP_MD_SDR_e"/>
    <property type="match status" value="1"/>
</dbReference>
<proteinExistence type="inferred from homology"/>
<dbReference type="PANTHER" id="PTHR43715:SF1">
    <property type="entry name" value="GDP-MANNOSE 4,6 DEHYDRATASE"/>
    <property type="match status" value="1"/>
</dbReference>
<comment type="cofactor">
    <cofactor evidence="2 7">
        <name>NADP(+)</name>
        <dbReference type="ChEBI" id="CHEBI:58349"/>
    </cofactor>
</comment>
<keyword evidence="7" id="KW-0521">NADP</keyword>
<dbReference type="PANTHER" id="PTHR43715">
    <property type="entry name" value="GDP-MANNOSE 4,6-DEHYDRATASE"/>
    <property type="match status" value="1"/>
</dbReference>
<dbReference type="AlphaFoldDB" id="A0A2W4XQ66"/>
<feature type="domain" description="NAD(P)-binding" evidence="8">
    <location>
        <begin position="6"/>
        <end position="311"/>
    </location>
</feature>
<dbReference type="GO" id="GO:0042351">
    <property type="term" value="P:'de novo' GDP-L-fucose biosynthetic process"/>
    <property type="evidence" value="ECO:0007669"/>
    <property type="project" value="TreeGrafter"/>
</dbReference>
<evidence type="ECO:0000259" key="8">
    <source>
        <dbReference type="Pfam" id="PF16363"/>
    </source>
</evidence>
<evidence type="ECO:0000256" key="6">
    <source>
        <dbReference type="ARBA" id="ARBA00059383"/>
    </source>
</evidence>
<dbReference type="Proteomes" id="UP000249081">
    <property type="component" value="Unassembled WGS sequence"/>
</dbReference>
<comment type="caution">
    <text evidence="7">Lacks conserved residue(s) required for the propagation of feature annotation.</text>
</comment>
<comment type="function">
    <text evidence="6 7">Catalyzes the conversion of GDP-D-mannose to GDP-4-dehydro-6-deoxy-D-mannose.</text>
</comment>
<evidence type="ECO:0000313" key="10">
    <source>
        <dbReference type="Proteomes" id="UP000249081"/>
    </source>
</evidence>
<accession>A0A2W4XQ66</accession>
<evidence type="ECO:0000256" key="1">
    <source>
        <dbReference type="ARBA" id="ARBA00000188"/>
    </source>
</evidence>
<name>A0A2W4XQ66_9CYAN</name>
<sequence>MKTAVICGISGQDGAYLARLLLQKGYAVCGTSRDAQVSSFKNLVTLGIRDQVKLESMALGDFRSVLQTLTKIQPDEIYNLAGQSSVGLSFDQPVETLESIATGTLNLLEAIRFLNQPMRFYNAGSSECFGNTHGEAADEMTPFRPRSPYGVAKATAFWEVANYREAYGIFCCSGILFNHESPLRPERFVTRKIVKAAVSIAAGGTEKLRLGNIGVARDWGWAPEYVEAMWLMLQQAVPDDYVIATGASYQLEDFIEAIFATLGLDWRDHVETDESLLRPSEIMKGQGNPTKAKDRLGWQAAYQMPDVARMMVEAEQAYQKGVVAL</sequence>
<dbReference type="GO" id="GO:0008446">
    <property type="term" value="F:GDP-mannose 4,6-dehydratase activity"/>
    <property type="evidence" value="ECO:0007669"/>
    <property type="project" value="UniProtKB-UniRule"/>
</dbReference>
<comment type="similarity">
    <text evidence="3 7">Belongs to the NAD(P)-dependent epimerase/dehydratase family. GDP-mannose 4,6-dehydratase subfamily.</text>
</comment>
<evidence type="ECO:0000256" key="5">
    <source>
        <dbReference type="ARBA" id="ARBA00023239"/>
    </source>
</evidence>